<dbReference type="EMBL" id="PFFQ01000053">
    <property type="protein sequence ID" value="PIW15289.1"/>
    <property type="molecule type" value="Genomic_DNA"/>
</dbReference>
<accession>A0A2M7G0T3</accession>
<dbReference type="AlphaFoldDB" id="A0A2M7G0T3"/>
<evidence type="ECO:0000256" key="4">
    <source>
        <dbReference type="ARBA" id="ARBA00022989"/>
    </source>
</evidence>
<feature type="transmembrane region" description="Helical" evidence="6">
    <location>
        <begin position="141"/>
        <end position="163"/>
    </location>
</feature>
<feature type="transmembrane region" description="Helical" evidence="6">
    <location>
        <begin position="249"/>
        <end position="267"/>
    </location>
</feature>
<feature type="domain" description="Cytochrome C biogenesis protein transmembrane" evidence="7">
    <location>
        <begin position="68"/>
        <end position="234"/>
    </location>
</feature>
<evidence type="ECO:0000256" key="5">
    <source>
        <dbReference type="ARBA" id="ARBA00023136"/>
    </source>
</evidence>
<gene>
    <name evidence="8" type="ORF">COW36_17895</name>
</gene>
<feature type="transmembrane region" description="Helical" evidence="6">
    <location>
        <begin position="12"/>
        <end position="35"/>
    </location>
</feature>
<feature type="transmembrane region" description="Helical" evidence="6">
    <location>
        <begin position="111"/>
        <end position="135"/>
    </location>
</feature>
<dbReference type="GO" id="GO:0017004">
    <property type="term" value="P:cytochrome complex assembly"/>
    <property type="evidence" value="ECO:0007669"/>
    <property type="project" value="InterPro"/>
</dbReference>
<protein>
    <recommendedName>
        <fullName evidence="7">Cytochrome C biogenesis protein transmembrane domain-containing protein</fullName>
    </recommendedName>
</protein>
<reference evidence="8 9" key="1">
    <citation type="submission" date="2017-09" db="EMBL/GenBank/DDBJ databases">
        <title>Depth-based differentiation of microbial function through sediment-hosted aquifers and enrichment of novel symbionts in the deep terrestrial subsurface.</title>
        <authorList>
            <person name="Probst A.J."/>
            <person name="Ladd B."/>
            <person name="Jarett J.K."/>
            <person name="Geller-Mcgrath D.E."/>
            <person name="Sieber C.M."/>
            <person name="Emerson J.B."/>
            <person name="Anantharaman K."/>
            <person name="Thomas B.C."/>
            <person name="Malmstrom R."/>
            <person name="Stieglmeier M."/>
            <person name="Klingl A."/>
            <person name="Woyke T."/>
            <person name="Ryan C.M."/>
            <person name="Banfield J.F."/>
        </authorList>
    </citation>
    <scope>NUCLEOTIDE SEQUENCE [LARGE SCALE GENOMIC DNA]</scope>
    <source>
        <strain evidence="8">CG17_big_fil_post_rev_8_21_14_2_50_48_46</strain>
    </source>
</reference>
<dbReference type="GO" id="GO:0016020">
    <property type="term" value="C:membrane"/>
    <property type="evidence" value="ECO:0007669"/>
    <property type="project" value="UniProtKB-SubCell"/>
</dbReference>
<feature type="transmembrane region" description="Helical" evidence="6">
    <location>
        <begin position="175"/>
        <end position="204"/>
    </location>
</feature>
<feature type="transmembrane region" description="Helical" evidence="6">
    <location>
        <begin position="64"/>
        <end position="90"/>
    </location>
</feature>
<evidence type="ECO:0000256" key="2">
    <source>
        <dbReference type="ARBA" id="ARBA00006143"/>
    </source>
</evidence>
<evidence type="ECO:0000259" key="7">
    <source>
        <dbReference type="Pfam" id="PF02683"/>
    </source>
</evidence>
<dbReference type="Proteomes" id="UP000231019">
    <property type="component" value="Unassembled WGS sequence"/>
</dbReference>
<organism evidence="8 9">
    <name type="scientific">bacterium (Candidatus Blackallbacteria) CG17_big_fil_post_rev_8_21_14_2_50_48_46</name>
    <dbReference type="NCBI Taxonomy" id="2014261"/>
    <lineage>
        <taxon>Bacteria</taxon>
        <taxon>Candidatus Blackallbacteria</taxon>
    </lineage>
</organism>
<dbReference type="InterPro" id="IPR003834">
    <property type="entry name" value="Cyt_c_assmbl_TM_dom"/>
</dbReference>
<dbReference type="PANTHER" id="PTHR31272:SF6">
    <property type="entry name" value="CYTOCHROME C-TYPE BIOGENESIS CCDA-LIKE CHLOROPLASTIC PROTEIN"/>
    <property type="match status" value="1"/>
</dbReference>
<comment type="similarity">
    <text evidence="2">Belongs to the DsbD family.</text>
</comment>
<evidence type="ECO:0000256" key="6">
    <source>
        <dbReference type="SAM" id="Phobius"/>
    </source>
</evidence>
<evidence type="ECO:0000256" key="1">
    <source>
        <dbReference type="ARBA" id="ARBA00004141"/>
    </source>
</evidence>
<comment type="subcellular location">
    <subcellularLocation>
        <location evidence="1">Membrane</location>
        <topology evidence="1">Multi-pass membrane protein</topology>
    </subcellularLocation>
</comment>
<dbReference type="PANTHER" id="PTHR31272">
    <property type="entry name" value="CYTOCHROME C-TYPE BIOGENESIS PROTEIN HI_1454-RELATED"/>
    <property type="match status" value="1"/>
</dbReference>
<evidence type="ECO:0000313" key="9">
    <source>
        <dbReference type="Proteomes" id="UP000231019"/>
    </source>
</evidence>
<keyword evidence="4 6" id="KW-1133">Transmembrane helix</keyword>
<comment type="caution">
    <text evidence="8">The sequence shown here is derived from an EMBL/GenBank/DDBJ whole genome shotgun (WGS) entry which is preliminary data.</text>
</comment>
<dbReference type="InterPro" id="IPR051790">
    <property type="entry name" value="Cytochrome_c-biogenesis_DsbD"/>
</dbReference>
<keyword evidence="3 6" id="KW-0812">Transmembrane</keyword>
<keyword evidence="5 6" id="KW-0472">Membrane</keyword>
<proteinExistence type="inferred from homology"/>
<feature type="transmembrane region" description="Helical" evidence="6">
    <location>
        <begin position="216"/>
        <end position="237"/>
    </location>
</feature>
<evidence type="ECO:0000313" key="8">
    <source>
        <dbReference type="EMBL" id="PIW15289.1"/>
    </source>
</evidence>
<evidence type="ECO:0000256" key="3">
    <source>
        <dbReference type="ARBA" id="ARBA00022692"/>
    </source>
</evidence>
<sequence>MAIRSEQKQQKISWQVLGVGLFLTCFLLLGLTALFRPLLLERVLSFSEGWFSELLEKQSAGLPFPALLGLAFAGGLLGSISPCILAMLPMNLGYIGTLKIESRWDALRKSGAFVLGVVLITSLFGLASGFAQAVMVTYKGWLYSVVALIVLVMAAAMLEWIHLPLPQVVKRMPSAGPFVVGVAFALISSPCASPVLFGVLALAATSGNPLLSIATMAAYGLGYTLLIFLASLFTGLSKQVGILKYHGALINRISASLLILAGIWALVEGARWFLA</sequence>
<dbReference type="Pfam" id="PF02683">
    <property type="entry name" value="DsbD_TM"/>
    <property type="match status" value="1"/>
</dbReference>
<name>A0A2M7G0T3_9BACT</name>